<dbReference type="AlphaFoldDB" id="A0A1E3IQU2"/>
<evidence type="ECO:0000256" key="1">
    <source>
        <dbReference type="ARBA" id="ARBA00007191"/>
    </source>
</evidence>
<dbReference type="Gene3D" id="3.30.450.30">
    <property type="entry name" value="Dynein light chain 2a, cytoplasmic"/>
    <property type="match status" value="1"/>
</dbReference>
<proteinExistence type="inferred from homology"/>
<name>A0A1E3IQU2_9TREE</name>
<dbReference type="SUPFAM" id="SSF103196">
    <property type="entry name" value="Roadblock/LC7 domain"/>
    <property type="match status" value="1"/>
</dbReference>
<comment type="similarity">
    <text evidence="1">Belongs to the GAMAD family.</text>
</comment>
<dbReference type="OrthoDB" id="9985637at2759"/>
<evidence type="ECO:0000313" key="4">
    <source>
        <dbReference type="EMBL" id="ODN90805.1"/>
    </source>
</evidence>
<dbReference type="PANTHER" id="PTHR10779">
    <property type="entry name" value="DYNEIN LIGHT CHAIN ROADBLOCK"/>
    <property type="match status" value="1"/>
</dbReference>
<evidence type="ECO:0000256" key="2">
    <source>
        <dbReference type="SAM" id="MobiDB-lite"/>
    </source>
</evidence>
<organism evidence="4 5">
    <name type="scientific">Cryptococcus wingfieldii CBS 7118</name>
    <dbReference type="NCBI Taxonomy" id="1295528"/>
    <lineage>
        <taxon>Eukaryota</taxon>
        <taxon>Fungi</taxon>
        <taxon>Dikarya</taxon>
        <taxon>Basidiomycota</taxon>
        <taxon>Agaricomycotina</taxon>
        <taxon>Tremellomycetes</taxon>
        <taxon>Tremellales</taxon>
        <taxon>Cryptococcaceae</taxon>
        <taxon>Cryptococcus</taxon>
    </lineage>
</organism>
<dbReference type="InterPro" id="IPR004942">
    <property type="entry name" value="Roadblock/LAMTOR2_dom"/>
</dbReference>
<feature type="region of interest" description="Disordered" evidence="2">
    <location>
        <begin position="1"/>
        <end position="31"/>
    </location>
</feature>
<gene>
    <name evidence="4" type="ORF">L198_06122</name>
</gene>
<dbReference type="EMBL" id="AWGH01000020">
    <property type="protein sequence ID" value="ODN90805.1"/>
    <property type="molecule type" value="Genomic_DNA"/>
</dbReference>
<comment type="caution">
    <text evidence="4">The sequence shown here is derived from an EMBL/GenBank/DDBJ whole genome shotgun (WGS) entry which is preliminary data.</text>
</comment>
<feature type="domain" description="Roadblock/LAMTOR2" evidence="3">
    <location>
        <begin position="36"/>
        <end position="146"/>
    </location>
</feature>
<sequence>MSSLLSPLRPSAPVPASVPAPVPAPSPKTEKETASIVSTLSQLSQYRNVRGVMVIARPSHLYKQHGVESRVREGERDGGIVQISGQAFEGEGGERYARVVERMVAGIEVAVDECEEGDELKLVRIRTKKHQLIITPDEKYVLVALQDPGE</sequence>
<dbReference type="SMART" id="SM00960">
    <property type="entry name" value="Robl_LC7"/>
    <property type="match status" value="1"/>
</dbReference>
<dbReference type="GeneID" id="30195334"/>
<protein>
    <recommendedName>
        <fullName evidence="3">Roadblock/LAMTOR2 domain-containing protein</fullName>
    </recommendedName>
</protein>
<accession>A0A1E3IQU2</accession>
<dbReference type="RefSeq" id="XP_019029907.1">
    <property type="nucleotide sequence ID" value="XM_019178188.1"/>
</dbReference>
<evidence type="ECO:0000313" key="5">
    <source>
        <dbReference type="Proteomes" id="UP000094819"/>
    </source>
</evidence>
<dbReference type="Pfam" id="PF03259">
    <property type="entry name" value="Robl_LC7"/>
    <property type="match status" value="1"/>
</dbReference>
<reference evidence="4 5" key="1">
    <citation type="submission" date="2016-06" db="EMBL/GenBank/DDBJ databases">
        <title>Evolution of pathogenesis and genome organization in the Tremellales.</title>
        <authorList>
            <person name="Cuomo C."/>
            <person name="Litvintseva A."/>
            <person name="Heitman J."/>
            <person name="Chen Y."/>
            <person name="Sun S."/>
            <person name="Springer D."/>
            <person name="Dromer F."/>
            <person name="Young S."/>
            <person name="Zeng Q."/>
            <person name="Chapman S."/>
            <person name="Gujja S."/>
            <person name="Saif S."/>
            <person name="Birren B."/>
        </authorList>
    </citation>
    <scope>NUCLEOTIDE SEQUENCE [LARGE SCALE GENOMIC DNA]</scope>
    <source>
        <strain evidence="4 5">CBS 7118</strain>
    </source>
</reference>
<dbReference type="Proteomes" id="UP000094819">
    <property type="component" value="Unassembled WGS sequence"/>
</dbReference>
<keyword evidence="5" id="KW-1185">Reference proteome</keyword>
<evidence type="ECO:0000259" key="3">
    <source>
        <dbReference type="SMART" id="SM00960"/>
    </source>
</evidence>
<feature type="compositionally biased region" description="Pro residues" evidence="2">
    <location>
        <begin position="10"/>
        <end position="26"/>
    </location>
</feature>